<dbReference type="HOGENOM" id="CLU_128551_0_0_1"/>
<evidence type="ECO:0000313" key="1">
    <source>
        <dbReference type="EnsemblMetazoa" id="MESCA009205-PA"/>
    </source>
</evidence>
<accession>T1GZA7</accession>
<name>T1GZA7_MEGSC</name>
<dbReference type="AlphaFoldDB" id="T1GZA7"/>
<proteinExistence type="predicted"/>
<evidence type="ECO:0000313" key="2">
    <source>
        <dbReference type="Proteomes" id="UP000015102"/>
    </source>
</evidence>
<dbReference type="EMBL" id="CAQQ02067520">
    <property type="status" value="NOT_ANNOTATED_CDS"/>
    <property type="molecule type" value="Genomic_DNA"/>
</dbReference>
<protein>
    <submittedName>
        <fullName evidence="1">Uncharacterized protein</fullName>
    </submittedName>
</protein>
<dbReference type="EnsemblMetazoa" id="MESCA009205-RA">
    <property type="protein sequence ID" value="MESCA009205-PA"/>
    <property type="gene ID" value="MESCA009205"/>
</dbReference>
<dbReference type="Proteomes" id="UP000015102">
    <property type="component" value="Unassembled WGS sequence"/>
</dbReference>
<keyword evidence="2" id="KW-1185">Reference proteome</keyword>
<reference evidence="1" key="2">
    <citation type="submission" date="2015-06" db="UniProtKB">
        <authorList>
            <consortium name="EnsemblMetazoa"/>
        </authorList>
    </citation>
    <scope>IDENTIFICATION</scope>
</reference>
<sequence length="180" mass="21092">VLSILSLIIVEIYCFDKNIKISDLAGCRELLLDRDLNLRNWNFPIKYFMNNKPKSNERFRMKFYAIGYDLYFFFKTADAIPHDYLAVLSGFSRATCQFQSEVTGKTVYLQTVNCQNLTDTIFYTEFDLVITKDNQLQFFKKGESVPFLSNDARGTPEITHLAFTRYYHETVDGRLFFDCP</sequence>
<organism evidence="1 2">
    <name type="scientific">Megaselia scalaris</name>
    <name type="common">Humpbacked fly</name>
    <name type="synonym">Phora scalaris</name>
    <dbReference type="NCBI Taxonomy" id="36166"/>
    <lineage>
        <taxon>Eukaryota</taxon>
        <taxon>Metazoa</taxon>
        <taxon>Ecdysozoa</taxon>
        <taxon>Arthropoda</taxon>
        <taxon>Hexapoda</taxon>
        <taxon>Insecta</taxon>
        <taxon>Pterygota</taxon>
        <taxon>Neoptera</taxon>
        <taxon>Endopterygota</taxon>
        <taxon>Diptera</taxon>
        <taxon>Brachycera</taxon>
        <taxon>Muscomorpha</taxon>
        <taxon>Platypezoidea</taxon>
        <taxon>Phoridae</taxon>
        <taxon>Megaseliini</taxon>
        <taxon>Megaselia</taxon>
    </lineage>
</organism>
<reference evidence="2" key="1">
    <citation type="submission" date="2013-02" db="EMBL/GenBank/DDBJ databases">
        <authorList>
            <person name="Hughes D."/>
        </authorList>
    </citation>
    <scope>NUCLEOTIDE SEQUENCE</scope>
    <source>
        <strain>Durham</strain>
        <strain evidence="2">NC isolate 2 -- Noor lab</strain>
    </source>
</reference>